<evidence type="ECO:0000259" key="5">
    <source>
        <dbReference type="Pfam" id="PF14833"/>
    </source>
</evidence>
<dbReference type="SUPFAM" id="SSF48179">
    <property type="entry name" value="6-phosphogluconate dehydrogenase C-terminal domain-like"/>
    <property type="match status" value="1"/>
</dbReference>
<dbReference type="Gene3D" id="3.40.50.720">
    <property type="entry name" value="NAD(P)-binding Rossmann-like Domain"/>
    <property type="match status" value="1"/>
</dbReference>
<dbReference type="PANTHER" id="PTHR43580:SF2">
    <property type="entry name" value="CYTOKINE-LIKE NUCLEAR FACTOR N-PAC"/>
    <property type="match status" value="1"/>
</dbReference>
<dbReference type="InterPro" id="IPR002204">
    <property type="entry name" value="3-OH-isobutyrate_DH-rel_CS"/>
</dbReference>
<dbReference type="RefSeq" id="WP_093200927.1">
    <property type="nucleotide sequence ID" value="NZ_FNGS01000003.1"/>
</dbReference>
<dbReference type="Proteomes" id="UP000198901">
    <property type="component" value="Unassembled WGS sequence"/>
</dbReference>
<dbReference type="STRING" id="563176.SAMN04488090_1918"/>
<evidence type="ECO:0000313" key="6">
    <source>
        <dbReference type="EMBL" id="SDL83052.1"/>
    </source>
</evidence>
<sequence>MNIAFFGLGAMGIPMVTNLLRAGYAVTVWNRTPKEGLDGAVWADTPAAALAGTDILITMLADDNANRAALLDSGALDTLKPGAVHINMATISVELAQELAARHRENGRYYLAAPVLGRPPVAQAGQLQILVAGDLPALERVRPVLEVLGQQIWYLGETPEQANATKLAVNFMIGSAIATMGEAAGLVEGYGVDKKLFIDLISSTVFAAPIYKGYGKSIAEDVYEPAGFKLSLGLKDIRLTLDAGGAVQAKMPLATTIRDLHDDSLAHNEGQLDWAALAKVFTR</sequence>
<evidence type="ECO:0000259" key="4">
    <source>
        <dbReference type="Pfam" id="PF03446"/>
    </source>
</evidence>
<dbReference type="InterPro" id="IPR029154">
    <property type="entry name" value="HIBADH-like_NADP-bd"/>
</dbReference>
<keyword evidence="2" id="KW-0520">NAD</keyword>
<dbReference type="SUPFAM" id="SSF51735">
    <property type="entry name" value="NAD(P)-binding Rossmann-fold domains"/>
    <property type="match status" value="1"/>
</dbReference>
<dbReference type="AlphaFoldDB" id="A0A1G9N950"/>
<evidence type="ECO:0000313" key="7">
    <source>
        <dbReference type="Proteomes" id="UP000198901"/>
    </source>
</evidence>
<dbReference type="InterPro" id="IPR036291">
    <property type="entry name" value="NAD(P)-bd_dom_sf"/>
</dbReference>
<dbReference type="Pfam" id="PF03446">
    <property type="entry name" value="NAD_binding_2"/>
    <property type="match status" value="1"/>
</dbReference>
<gene>
    <name evidence="6" type="ORF">SAMN04488090_1918</name>
</gene>
<evidence type="ECO:0000256" key="3">
    <source>
        <dbReference type="PIRSR" id="PIRSR000103-1"/>
    </source>
</evidence>
<dbReference type="EMBL" id="FNGS01000003">
    <property type="protein sequence ID" value="SDL83052.1"/>
    <property type="molecule type" value="Genomic_DNA"/>
</dbReference>
<name>A0A1G9N950_9BACT</name>
<dbReference type="InterPro" id="IPR013328">
    <property type="entry name" value="6PGD_dom2"/>
</dbReference>
<proteinExistence type="predicted"/>
<dbReference type="InterPro" id="IPR008927">
    <property type="entry name" value="6-PGluconate_DH-like_C_sf"/>
</dbReference>
<dbReference type="PANTHER" id="PTHR43580">
    <property type="entry name" value="OXIDOREDUCTASE GLYR1-RELATED"/>
    <property type="match status" value="1"/>
</dbReference>
<dbReference type="InterPro" id="IPR051265">
    <property type="entry name" value="HIBADH-related_NP60_sf"/>
</dbReference>
<dbReference type="GO" id="GO:0016054">
    <property type="term" value="P:organic acid catabolic process"/>
    <property type="evidence" value="ECO:0007669"/>
    <property type="project" value="UniProtKB-ARBA"/>
</dbReference>
<feature type="active site" evidence="3">
    <location>
        <position position="166"/>
    </location>
</feature>
<keyword evidence="7" id="KW-1185">Reference proteome</keyword>
<dbReference type="GO" id="GO:0051287">
    <property type="term" value="F:NAD binding"/>
    <property type="evidence" value="ECO:0007669"/>
    <property type="project" value="InterPro"/>
</dbReference>
<dbReference type="OrthoDB" id="9786703at2"/>
<dbReference type="Pfam" id="PF14833">
    <property type="entry name" value="NAD_binding_11"/>
    <property type="match status" value="1"/>
</dbReference>
<keyword evidence="1" id="KW-0560">Oxidoreductase</keyword>
<dbReference type="InterPro" id="IPR006115">
    <property type="entry name" value="6PGDH_NADP-bd"/>
</dbReference>
<evidence type="ECO:0000256" key="1">
    <source>
        <dbReference type="ARBA" id="ARBA00023002"/>
    </source>
</evidence>
<evidence type="ECO:0000256" key="2">
    <source>
        <dbReference type="ARBA" id="ARBA00023027"/>
    </source>
</evidence>
<dbReference type="PIRSF" id="PIRSF000103">
    <property type="entry name" value="HIBADH"/>
    <property type="match status" value="1"/>
</dbReference>
<accession>A0A1G9N950</accession>
<feature type="domain" description="6-phosphogluconate dehydrogenase NADP-binding" evidence="4">
    <location>
        <begin position="2"/>
        <end position="156"/>
    </location>
</feature>
<protein>
    <submittedName>
        <fullName evidence="6">3-hydroxyisobutyrate dehydrogenase</fullName>
    </submittedName>
</protein>
<dbReference type="InterPro" id="IPR015815">
    <property type="entry name" value="HIBADH-related"/>
</dbReference>
<organism evidence="6 7">
    <name type="scientific">Siphonobacter aquaeclarae</name>
    <dbReference type="NCBI Taxonomy" id="563176"/>
    <lineage>
        <taxon>Bacteria</taxon>
        <taxon>Pseudomonadati</taxon>
        <taxon>Bacteroidota</taxon>
        <taxon>Cytophagia</taxon>
        <taxon>Cytophagales</taxon>
        <taxon>Cytophagaceae</taxon>
        <taxon>Siphonobacter</taxon>
    </lineage>
</organism>
<dbReference type="GO" id="GO:0016491">
    <property type="term" value="F:oxidoreductase activity"/>
    <property type="evidence" value="ECO:0007669"/>
    <property type="project" value="UniProtKB-KW"/>
</dbReference>
<dbReference type="GO" id="GO:0050661">
    <property type="term" value="F:NADP binding"/>
    <property type="evidence" value="ECO:0007669"/>
    <property type="project" value="InterPro"/>
</dbReference>
<dbReference type="PROSITE" id="PS00895">
    <property type="entry name" value="3_HYDROXYISOBUT_DH"/>
    <property type="match status" value="1"/>
</dbReference>
<reference evidence="6 7" key="1">
    <citation type="submission" date="2016-10" db="EMBL/GenBank/DDBJ databases">
        <authorList>
            <person name="de Groot N.N."/>
        </authorList>
    </citation>
    <scope>NUCLEOTIDE SEQUENCE [LARGE SCALE GENOMIC DNA]</scope>
    <source>
        <strain evidence="6 7">DSM 21668</strain>
    </source>
</reference>
<feature type="domain" description="3-hydroxyisobutyrate dehydrogenase-like NAD-binding" evidence="5">
    <location>
        <begin position="162"/>
        <end position="280"/>
    </location>
</feature>
<dbReference type="Gene3D" id="1.10.1040.10">
    <property type="entry name" value="N-(1-d-carboxylethyl)-l-norvaline Dehydrogenase, domain 2"/>
    <property type="match status" value="1"/>
</dbReference>